<dbReference type="Proteomes" id="UP000317909">
    <property type="component" value="Chromosome"/>
</dbReference>
<dbReference type="KEGG" id="llh:I41_30360"/>
<feature type="domain" description="Gfo/Idh/MocA-like oxidoreductase N-terminal" evidence="1">
    <location>
        <begin position="57"/>
        <end position="191"/>
    </location>
</feature>
<evidence type="ECO:0000313" key="2">
    <source>
        <dbReference type="EMBL" id="QDT73845.1"/>
    </source>
</evidence>
<dbReference type="PANTHER" id="PTHR43818:SF12">
    <property type="entry name" value="NADH-DEPENDENT DEHYDROGENASE-RELATED"/>
    <property type="match status" value="1"/>
</dbReference>
<keyword evidence="3" id="KW-1185">Reference proteome</keyword>
<dbReference type="SUPFAM" id="SSF55347">
    <property type="entry name" value="Glyceraldehyde-3-phosphate dehydrogenase-like, C-terminal domain"/>
    <property type="match status" value="1"/>
</dbReference>
<dbReference type="InterPro" id="IPR036291">
    <property type="entry name" value="NAD(P)-bd_dom_sf"/>
</dbReference>
<dbReference type="GO" id="GO:0047061">
    <property type="term" value="F:glucose-fructose oxidoreductase activity"/>
    <property type="evidence" value="ECO:0007669"/>
    <property type="project" value="UniProtKB-EC"/>
</dbReference>
<dbReference type="Gene3D" id="3.40.50.720">
    <property type="entry name" value="NAD(P)-binding Rossmann-like Domain"/>
    <property type="match status" value="1"/>
</dbReference>
<dbReference type="EMBL" id="CP036339">
    <property type="protein sequence ID" value="QDT73845.1"/>
    <property type="molecule type" value="Genomic_DNA"/>
</dbReference>
<gene>
    <name evidence="2" type="primary">gfo_4</name>
    <name evidence="2" type="ORF">I41_30360</name>
</gene>
<dbReference type="EC" id="1.1.99.28" evidence="2"/>
<dbReference type="Pfam" id="PF01408">
    <property type="entry name" value="GFO_IDH_MocA"/>
    <property type="match status" value="1"/>
</dbReference>
<dbReference type="RefSeq" id="WP_145433511.1">
    <property type="nucleotide sequence ID" value="NZ_CP036339.1"/>
</dbReference>
<dbReference type="OrthoDB" id="9792935at2"/>
<protein>
    <submittedName>
        <fullName evidence="2">Glucose--fructose oxidoreductase</fullName>
        <ecNumber evidence="2">1.1.99.28</ecNumber>
    </submittedName>
</protein>
<dbReference type="PROSITE" id="PS51318">
    <property type="entry name" value="TAT"/>
    <property type="match status" value="1"/>
</dbReference>
<organism evidence="2 3">
    <name type="scientific">Lacipirellula limnantheis</name>
    <dbReference type="NCBI Taxonomy" id="2528024"/>
    <lineage>
        <taxon>Bacteria</taxon>
        <taxon>Pseudomonadati</taxon>
        <taxon>Planctomycetota</taxon>
        <taxon>Planctomycetia</taxon>
        <taxon>Pirellulales</taxon>
        <taxon>Lacipirellulaceae</taxon>
        <taxon>Lacipirellula</taxon>
    </lineage>
</organism>
<evidence type="ECO:0000259" key="1">
    <source>
        <dbReference type="Pfam" id="PF01408"/>
    </source>
</evidence>
<dbReference type="PANTHER" id="PTHR43818">
    <property type="entry name" value="BCDNA.GH03377"/>
    <property type="match status" value="1"/>
</dbReference>
<dbReference type="InterPro" id="IPR006311">
    <property type="entry name" value="TAT_signal"/>
</dbReference>
<dbReference type="SUPFAM" id="SSF51735">
    <property type="entry name" value="NAD(P)-binding Rossmann-fold domains"/>
    <property type="match status" value="1"/>
</dbReference>
<name>A0A517TZQ4_9BACT</name>
<evidence type="ECO:0000313" key="3">
    <source>
        <dbReference type="Proteomes" id="UP000317909"/>
    </source>
</evidence>
<dbReference type="InterPro" id="IPR000683">
    <property type="entry name" value="Gfo/Idh/MocA-like_OxRdtase_N"/>
</dbReference>
<accession>A0A517TZQ4</accession>
<dbReference type="AlphaFoldDB" id="A0A517TZQ4"/>
<dbReference type="Gene3D" id="3.30.360.10">
    <property type="entry name" value="Dihydrodipicolinate Reductase, domain 2"/>
    <property type="match status" value="1"/>
</dbReference>
<sequence length="605" mass="66050">MNLTPEQREIGKQNFYEAVSTDPNRRDVLKGIAAGTVAVGSLGAMYFGYGAKVDAPLRIGIIGTGDEGSVLIGALNPEYLDVVAIADIRPYNQHRAFHGDQDNIGARPGLMTVYGYKSEDEAKKHIKVYTGDYQELIDDPNVEAVIIALPLWLHDVAAFKAMRAGKHVLTEKLMGQTVSRCKEMGRLAEESTDADGNPIIFAVGHQRHYSVLYANAVDQIRRGLLGDLHHIRAQWHRGNLPGNDSWCPPLPEAADYKYDVFDAAIMAAEKSGDNKAKAALVAKHPLYAKLRSTRGALKNAKGGDIDDLKKKVAQIEKQLQDIDIELAAGKDYGYVSKTLPSGEKRSALEELIRWRLWDRTGAGLMAELGSHQLDASSIFVSSQRDDGGKVYPIAVQGIGFRSLFPADRDVDDHVHCNFEFPGKHYYEDIQKQDAIKDPNSKIVVTYSSINGNGFGGYGEVVLGTGGTLILDREQEVMLYKGGDASTKIEVKDNKGKAAMSSYETGGGPPVAAAQTAAKNVSRGYKEEMEHWAWCIRNPAPEHQPKCGAKVAMADAIIALTSNIAMKQGKRIEFKKEWFDIHDDASPEVDLGVDGAAGPRKTESLA</sequence>
<dbReference type="GO" id="GO:0000166">
    <property type="term" value="F:nucleotide binding"/>
    <property type="evidence" value="ECO:0007669"/>
    <property type="project" value="InterPro"/>
</dbReference>
<proteinExistence type="predicted"/>
<keyword evidence="2" id="KW-0560">Oxidoreductase</keyword>
<reference evidence="2 3" key="1">
    <citation type="submission" date="2019-02" db="EMBL/GenBank/DDBJ databases">
        <title>Deep-cultivation of Planctomycetes and their phenomic and genomic characterization uncovers novel biology.</title>
        <authorList>
            <person name="Wiegand S."/>
            <person name="Jogler M."/>
            <person name="Boedeker C."/>
            <person name="Pinto D."/>
            <person name="Vollmers J."/>
            <person name="Rivas-Marin E."/>
            <person name="Kohn T."/>
            <person name="Peeters S.H."/>
            <person name="Heuer A."/>
            <person name="Rast P."/>
            <person name="Oberbeckmann S."/>
            <person name="Bunk B."/>
            <person name="Jeske O."/>
            <person name="Meyerdierks A."/>
            <person name="Storesund J.E."/>
            <person name="Kallscheuer N."/>
            <person name="Luecker S."/>
            <person name="Lage O.M."/>
            <person name="Pohl T."/>
            <person name="Merkel B.J."/>
            <person name="Hornburger P."/>
            <person name="Mueller R.-W."/>
            <person name="Bruemmer F."/>
            <person name="Labrenz M."/>
            <person name="Spormann A.M."/>
            <person name="Op den Camp H."/>
            <person name="Overmann J."/>
            <person name="Amann R."/>
            <person name="Jetten M.S.M."/>
            <person name="Mascher T."/>
            <person name="Medema M.H."/>
            <person name="Devos D.P."/>
            <person name="Kaster A.-K."/>
            <person name="Ovreas L."/>
            <person name="Rohde M."/>
            <person name="Galperin M.Y."/>
            <person name="Jogler C."/>
        </authorList>
    </citation>
    <scope>NUCLEOTIDE SEQUENCE [LARGE SCALE GENOMIC DNA]</scope>
    <source>
        <strain evidence="2 3">I41</strain>
    </source>
</reference>
<dbReference type="InterPro" id="IPR050463">
    <property type="entry name" value="Gfo/Idh/MocA_oxidrdct_glycsds"/>
</dbReference>